<evidence type="ECO:0000313" key="1">
    <source>
        <dbReference type="EMBL" id="SNY20589.1"/>
    </source>
</evidence>
<sequence>MNSCELLFLLQKEASNLSSGYLARVNKKETGDIQGPRGSLQYNIEYLAKYNRKKFYELKERNCTDLSEEIDTGKLEDFSFRINKYMDEYAPDQRYLKEYTRIISTYLTFIVKEPLHPPGMYMDENQTVFENDGI</sequence>
<dbReference type="Proteomes" id="UP000295404">
    <property type="component" value="Unassembled WGS sequence"/>
</dbReference>
<evidence type="ECO:0000313" key="3">
    <source>
        <dbReference type="Proteomes" id="UP000217726"/>
    </source>
</evidence>
<dbReference type="InterPro" id="IPR019215">
    <property type="entry name" value="DUF2115"/>
</dbReference>
<accession>A0A285GAJ2</accession>
<reference evidence="1" key="1">
    <citation type="submission" date="2017-09" db="EMBL/GenBank/DDBJ databases">
        <authorList>
            <person name="Ehlers B."/>
            <person name="Leendertz F.H."/>
        </authorList>
    </citation>
    <scope>NUCLEOTIDE SEQUENCE [LARGE SCALE GENOMIC DNA]</scope>
    <source>
        <strain evidence="1">WG-1MB</strain>
    </source>
</reference>
<dbReference type="EMBL" id="OBDR01000011">
    <property type="protein sequence ID" value="SNY20589.1"/>
    <property type="molecule type" value="Genomic_DNA"/>
</dbReference>
<evidence type="ECO:0000313" key="2">
    <source>
        <dbReference type="EMBL" id="TCL11610.1"/>
    </source>
</evidence>
<keyword evidence="3" id="KW-1185">Reference proteome</keyword>
<dbReference type="Proteomes" id="UP000217726">
    <property type="component" value="Unassembled WGS sequence"/>
</dbReference>
<protein>
    <submittedName>
        <fullName evidence="2">Uncharacterized protein (UPF0305 family)</fullName>
    </submittedName>
    <submittedName>
        <fullName evidence="1">Uncharacterized protein, UPF0305 family</fullName>
    </submittedName>
</protein>
<evidence type="ECO:0000313" key="4">
    <source>
        <dbReference type="Proteomes" id="UP000295404"/>
    </source>
</evidence>
<dbReference type="Pfam" id="PF09888">
    <property type="entry name" value="DUF2115"/>
    <property type="match status" value="1"/>
</dbReference>
<reference evidence="3" key="2">
    <citation type="submission" date="2017-09" db="EMBL/GenBank/DDBJ databases">
        <authorList>
            <person name="Varghese N."/>
            <person name="Submissions S."/>
        </authorList>
    </citation>
    <scope>NUCLEOTIDE SEQUENCE [LARGE SCALE GENOMIC DNA]</scope>
    <source>
        <strain evidence="3">WG-1MB</strain>
    </source>
</reference>
<proteinExistence type="predicted"/>
<dbReference type="AlphaFoldDB" id="A0A285GAJ2"/>
<dbReference type="RefSeq" id="WP_096712805.1">
    <property type="nucleotide sequence ID" value="NZ_OBDR01000011.1"/>
</dbReference>
<organism evidence="1 3">
    <name type="scientific">Methanohalophilus euhalobius</name>
    <dbReference type="NCBI Taxonomy" id="51203"/>
    <lineage>
        <taxon>Archaea</taxon>
        <taxon>Methanobacteriati</taxon>
        <taxon>Methanobacteriota</taxon>
        <taxon>Stenosarchaea group</taxon>
        <taxon>Methanomicrobia</taxon>
        <taxon>Methanosarcinales</taxon>
        <taxon>Methanosarcinaceae</taxon>
        <taxon>Methanohalophilus</taxon>
    </lineage>
</organism>
<gene>
    <name evidence="2" type="ORF">C7960_0778</name>
    <name evidence="1" type="ORF">SAMN06295989_11124</name>
</gene>
<dbReference type="EMBL" id="SMMS01000001">
    <property type="protein sequence ID" value="TCL11610.1"/>
    <property type="molecule type" value="Genomic_DNA"/>
</dbReference>
<dbReference type="OrthoDB" id="81482at2157"/>
<name>A0A285GAJ2_9EURY</name>
<reference evidence="2 4" key="3">
    <citation type="submission" date="2019-03" db="EMBL/GenBank/DDBJ databases">
        <title>Subsurface microbial communities from deep shales in Ohio and West Virginia, USA.</title>
        <authorList>
            <person name="Wrighton K."/>
        </authorList>
    </citation>
    <scope>NUCLEOTIDE SEQUENCE [LARGE SCALE GENOMIC DNA]</scope>
    <source>
        <strain evidence="2 4">WG1_MB</strain>
    </source>
</reference>